<dbReference type="GeneTree" id="ENSGT00390000016906"/>
<dbReference type="Gene3D" id="1.20.1250.10">
    <property type="match status" value="1"/>
</dbReference>
<keyword evidence="3" id="KW-1185">Reference proteome</keyword>
<dbReference type="SUPFAM" id="SSF47266">
    <property type="entry name" value="4-helical cytokines"/>
    <property type="match status" value="1"/>
</dbReference>
<sequence length="184" mass="20601">MPLIKHYFTPALLLLVLTCAQVSQSVPVMSKEPLTDSCIDLYTIIFNVSFIYKQSVELNMKTNTPSVCAPKGSICSGITKSEFDQDSCLTNIAEDLHHYYTFLSAQPDPDGLLAPTVLSLRELMEVTHFTQHRQLFSTIEQAAADRLSTYDERLKLCKVLKGFQLRSITINRGIGYMKSGEDAN</sequence>
<feature type="signal peptide" evidence="1">
    <location>
        <begin position="1"/>
        <end position="25"/>
    </location>
</feature>
<reference evidence="2" key="1">
    <citation type="submission" date="2025-08" db="UniProtKB">
        <authorList>
            <consortium name="Ensembl"/>
        </authorList>
    </citation>
    <scope>IDENTIFICATION</scope>
</reference>
<protein>
    <submittedName>
        <fullName evidence="2">Interleukin-12 subunit alpha-like</fullName>
    </submittedName>
</protein>
<evidence type="ECO:0000313" key="2">
    <source>
        <dbReference type="Ensembl" id="ENSSLUP00000055633.1"/>
    </source>
</evidence>
<dbReference type="Ensembl" id="ENSSLUT00000057249.1">
    <property type="protein sequence ID" value="ENSSLUP00000055633.1"/>
    <property type="gene ID" value="ENSSLUG00000023980.1"/>
</dbReference>
<proteinExistence type="predicted"/>
<accession>A0A8D0APL6</accession>
<feature type="chain" id="PRO_5034014808" evidence="1">
    <location>
        <begin position="26"/>
        <end position="184"/>
    </location>
</feature>
<dbReference type="InterPro" id="IPR009079">
    <property type="entry name" value="4_helix_cytokine-like_core"/>
</dbReference>
<gene>
    <name evidence="2" type="primary">LOC116037408</name>
</gene>
<dbReference type="Proteomes" id="UP000694568">
    <property type="component" value="Unplaced"/>
</dbReference>
<organism evidence="2 3">
    <name type="scientific">Sander lucioperca</name>
    <name type="common">Pike-perch</name>
    <name type="synonym">Perca lucioperca</name>
    <dbReference type="NCBI Taxonomy" id="283035"/>
    <lineage>
        <taxon>Eukaryota</taxon>
        <taxon>Metazoa</taxon>
        <taxon>Chordata</taxon>
        <taxon>Craniata</taxon>
        <taxon>Vertebrata</taxon>
        <taxon>Euteleostomi</taxon>
        <taxon>Actinopterygii</taxon>
        <taxon>Neopterygii</taxon>
        <taxon>Teleostei</taxon>
        <taxon>Neoteleostei</taxon>
        <taxon>Acanthomorphata</taxon>
        <taxon>Eupercaria</taxon>
        <taxon>Perciformes</taxon>
        <taxon>Percoidei</taxon>
        <taxon>Percidae</taxon>
        <taxon>Luciopercinae</taxon>
        <taxon>Sander</taxon>
    </lineage>
</organism>
<keyword evidence="1" id="KW-0732">Signal</keyword>
<name>A0A8D0APL6_SANLU</name>
<evidence type="ECO:0000256" key="1">
    <source>
        <dbReference type="SAM" id="SignalP"/>
    </source>
</evidence>
<evidence type="ECO:0000313" key="3">
    <source>
        <dbReference type="Proteomes" id="UP000694568"/>
    </source>
</evidence>
<reference evidence="2" key="2">
    <citation type="submission" date="2025-09" db="UniProtKB">
        <authorList>
            <consortium name="Ensembl"/>
        </authorList>
    </citation>
    <scope>IDENTIFICATION</scope>
</reference>
<dbReference type="AlphaFoldDB" id="A0A8D0APL6"/>